<evidence type="ECO:0000313" key="1">
    <source>
        <dbReference type="EMBL" id="KAJ9118593.1"/>
    </source>
</evidence>
<reference evidence="1" key="1">
    <citation type="submission" date="2023-04" db="EMBL/GenBank/DDBJ databases">
        <title>Draft Genome sequencing of Naganishia species isolated from polar environments using Oxford Nanopore Technology.</title>
        <authorList>
            <person name="Leo P."/>
            <person name="Venkateswaran K."/>
        </authorList>
    </citation>
    <scope>NUCLEOTIDE SEQUENCE</scope>
    <source>
        <strain evidence="1">MNA-CCFEE 5425</strain>
    </source>
</reference>
<protein>
    <submittedName>
        <fullName evidence="1">Uncharacterized protein</fullName>
    </submittedName>
</protein>
<proteinExistence type="predicted"/>
<evidence type="ECO:0000313" key="2">
    <source>
        <dbReference type="Proteomes" id="UP001243375"/>
    </source>
</evidence>
<comment type="caution">
    <text evidence="1">The sequence shown here is derived from an EMBL/GenBank/DDBJ whole genome shotgun (WGS) entry which is preliminary data.</text>
</comment>
<gene>
    <name evidence="1" type="ORF">QFC22_003813</name>
</gene>
<sequence>MLQPATTRSRYRPCPMRRQPKVQSLVQPLQVADGSDSIIAPKRNTTTTISRSSSNSSCSNCTVPSSRSSVSSRCRSPVDRAIKGLFRLEDPLHPDQNDQQAQEEFSASQRLTQLSHTQVAPEPTSFNVEDRRGSISEWIEPSMNRQALLDTLHSENDNLRSELKASKEINEDLNSNLLDSQKALTDLSGWLTHVTEKCRSLLMRNRRYEEQLAEVSANLDTVTRERDEALSRQSTFFRYSADSGSEVWHGKDKDFGGEAVQHRPQSRQSSRQMLPDRVQQTERLAARKPGKTARRANGILRQARRIRDAIVSESPKGRWHTAWEKRRRGTSRPKSRGSLSITDTLPQHLRPQARRQAGEFSRSTSENYLRY</sequence>
<dbReference type="Proteomes" id="UP001243375">
    <property type="component" value="Unassembled WGS sequence"/>
</dbReference>
<dbReference type="EMBL" id="JASBWU010000010">
    <property type="protein sequence ID" value="KAJ9118593.1"/>
    <property type="molecule type" value="Genomic_DNA"/>
</dbReference>
<name>A0ACC2X4F1_9TREE</name>
<keyword evidence="2" id="KW-1185">Reference proteome</keyword>
<accession>A0ACC2X4F1</accession>
<organism evidence="1 2">
    <name type="scientific">Naganishia vaughanmartiniae</name>
    <dbReference type="NCBI Taxonomy" id="1424756"/>
    <lineage>
        <taxon>Eukaryota</taxon>
        <taxon>Fungi</taxon>
        <taxon>Dikarya</taxon>
        <taxon>Basidiomycota</taxon>
        <taxon>Agaricomycotina</taxon>
        <taxon>Tremellomycetes</taxon>
        <taxon>Filobasidiales</taxon>
        <taxon>Filobasidiaceae</taxon>
        <taxon>Naganishia</taxon>
    </lineage>
</organism>